<dbReference type="AlphaFoldDB" id="M8BVS2"/>
<evidence type="ECO:0000313" key="5">
    <source>
        <dbReference type="EnsemblPlants" id="EMT07032"/>
    </source>
</evidence>
<dbReference type="SUPFAM" id="SSF101941">
    <property type="entry name" value="NAC domain"/>
    <property type="match status" value="2"/>
</dbReference>
<evidence type="ECO:0000256" key="4">
    <source>
        <dbReference type="ARBA" id="ARBA00023242"/>
    </source>
</evidence>
<name>M8BVS2_AEGTA</name>
<evidence type="ECO:0000256" key="1">
    <source>
        <dbReference type="ARBA" id="ARBA00023015"/>
    </source>
</evidence>
<proteinExistence type="predicted"/>
<dbReference type="PANTHER" id="PTHR31744">
    <property type="entry name" value="PROTEIN CUP-SHAPED COTYLEDON 2-RELATED"/>
    <property type="match status" value="1"/>
</dbReference>
<dbReference type="Pfam" id="PF02365">
    <property type="entry name" value="NAM"/>
    <property type="match status" value="2"/>
</dbReference>
<dbReference type="PROSITE" id="PS51005">
    <property type="entry name" value="NAC"/>
    <property type="match status" value="1"/>
</dbReference>
<dbReference type="InterPro" id="IPR036093">
    <property type="entry name" value="NAC_dom_sf"/>
</dbReference>
<dbReference type="InterPro" id="IPR003441">
    <property type="entry name" value="NAC-dom"/>
</dbReference>
<dbReference type="Gene3D" id="2.170.150.80">
    <property type="entry name" value="NAC domain"/>
    <property type="match status" value="2"/>
</dbReference>
<keyword evidence="3" id="KW-0804">Transcription</keyword>
<dbReference type="ExpressionAtlas" id="M8BVS2">
    <property type="expression patterns" value="baseline"/>
</dbReference>
<dbReference type="PANTHER" id="PTHR31744:SF207">
    <property type="entry name" value="OS02G0810900 PROTEIN"/>
    <property type="match status" value="1"/>
</dbReference>
<evidence type="ECO:0000256" key="3">
    <source>
        <dbReference type="ARBA" id="ARBA00023163"/>
    </source>
</evidence>
<evidence type="ECO:0000256" key="2">
    <source>
        <dbReference type="ARBA" id="ARBA00023125"/>
    </source>
</evidence>
<keyword evidence="2" id="KW-0238">DNA-binding</keyword>
<sequence>MGLRDIEMTLPPGFRFYPSDEELVCHYLHGKVANQRLSGGAAGAMVEVDLHVHEPWELPDVAKLSTNEWYFFSFRDRKYATGLRTNRATRSGYSKAPLRIRLGDPNQHVAKLSTNEWYFFSFRDRKYATGLRTTRATRSGYWKATGKDRVIRSPRSSSSLSGRAAIVGMRKTLVFYRGRAPKGTKTCWVMHEFRIENPHSPPKEDWVLCRVFHKKKADTDYAMDGEPELGGGAVCGSNYLSSSSCHDPEQYHHSPMASFPSIGAGGDHYQLLPCDHHHPHGAAGVSLNDVHPFDGMPQLLSYDSILDFSQQVQGGRSAAACLRAGADDQCDGALMDLGLEEHYNYNSLM</sequence>
<reference evidence="5" key="1">
    <citation type="submission" date="2015-06" db="UniProtKB">
        <authorList>
            <consortium name="EnsemblPlants"/>
        </authorList>
    </citation>
    <scope>IDENTIFICATION</scope>
</reference>
<protein>
    <submittedName>
        <fullName evidence="5">Protein CUP-SHAPED COTYLEDON 3</fullName>
    </submittedName>
</protein>
<keyword evidence="4" id="KW-0539">Nucleus</keyword>
<keyword evidence="1" id="KW-0805">Transcription regulation</keyword>
<dbReference type="GO" id="GO:0003677">
    <property type="term" value="F:DNA binding"/>
    <property type="evidence" value="ECO:0007669"/>
    <property type="project" value="UniProtKB-KW"/>
</dbReference>
<dbReference type="EnsemblPlants" id="EMT07032">
    <property type="protein sequence ID" value="EMT07032"/>
    <property type="gene ID" value="F775_14868"/>
</dbReference>
<dbReference type="GO" id="GO:0006355">
    <property type="term" value="P:regulation of DNA-templated transcription"/>
    <property type="evidence" value="ECO:0007669"/>
    <property type="project" value="InterPro"/>
</dbReference>
<organism evidence="5">
    <name type="scientific">Aegilops tauschii</name>
    <name type="common">Tausch's goatgrass</name>
    <name type="synonym">Aegilops squarrosa</name>
    <dbReference type="NCBI Taxonomy" id="37682"/>
    <lineage>
        <taxon>Eukaryota</taxon>
        <taxon>Viridiplantae</taxon>
        <taxon>Streptophyta</taxon>
        <taxon>Embryophyta</taxon>
        <taxon>Tracheophyta</taxon>
        <taxon>Spermatophyta</taxon>
        <taxon>Magnoliopsida</taxon>
        <taxon>Liliopsida</taxon>
        <taxon>Poales</taxon>
        <taxon>Poaceae</taxon>
        <taxon>BOP clade</taxon>
        <taxon>Pooideae</taxon>
        <taxon>Triticodae</taxon>
        <taxon>Triticeae</taxon>
        <taxon>Triticinae</taxon>
        <taxon>Aegilops</taxon>
    </lineage>
</organism>
<accession>M8BVS2</accession>